<evidence type="ECO:0000259" key="7">
    <source>
        <dbReference type="PROSITE" id="PS50011"/>
    </source>
</evidence>
<keyword evidence="6" id="KW-0812">Transmembrane</keyword>
<keyword evidence="1" id="KW-0723">Serine/threonine-protein kinase</keyword>
<dbReference type="GO" id="GO:0005524">
    <property type="term" value="F:ATP binding"/>
    <property type="evidence" value="ECO:0007669"/>
    <property type="project" value="UniProtKB-KW"/>
</dbReference>
<feature type="non-terminal residue" evidence="8">
    <location>
        <position position="179"/>
    </location>
</feature>
<dbReference type="PROSITE" id="PS00108">
    <property type="entry name" value="PROTEIN_KINASE_ST"/>
    <property type="match status" value="1"/>
</dbReference>
<dbReference type="Gene3D" id="3.30.200.20">
    <property type="entry name" value="Phosphorylase Kinase, domain 1"/>
    <property type="match status" value="1"/>
</dbReference>
<dbReference type="PROSITE" id="PS50011">
    <property type="entry name" value="PROTEIN_KINASE_DOM"/>
    <property type="match status" value="1"/>
</dbReference>
<organism evidence="8 9">
    <name type="scientific">Aquarana catesbeiana</name>
    <name type="common">American bullfrog</name>
    <name type="synonym">Rana catesbeiana</name>
    <dbReference type="NCBI Taxonomy" id="8400"/>
    <lineage>
        <taxon>Eukaryota</taxon>
        <taxon>Metazoa</taxon>
        <taxon>Chordata</taxon>
        <taxon>Craniata</taxon>
        <taxon>Vertebrata</taxon>
        <taxon>Euteleostomi</taxon>
        <taxon>Amphibia</taxon>
        <taxon>Batrachia</taxon>
        <taxon>Anura</taxon>
        <taxon>Neobatrachia</taxon>
        <taxon>Ranoidea</taxon>
        <taxon>Ranidae</taxon>
        <taxon>Aquarana</taxon>
    </lineage>
</organism>
<gene>
    <name evidence="8" type="ORF">AB205_0111730</name>
</gene>
<keyword evidence="6" id="KW-0472">Membrane</keyword>
<dbReference type="PANTHER" id="PTHR24351">
    <property type="entry name" value="RIBOSOMAL PROTEIN S6 KINASE"/>
    <property type="match status" value="1"/>
</dbReference>
<sequence>MLVTSFPDNEEPFFPVTQMIFVFSVIQVFLATHCATKKIMAIKSVVKTSDQRDDIETELKVMKMAAGCPFLTQLYTTFQTRDSACFAMEYISGGDLFHFTRNNSPLPISVIRFIAAEISCGLQFLHKRGIVHRDIKLGNILMDDKGHVRIADFGLAVMDLFGDKKVTGVAGTRGYMAPE</sequence>
<protein>
    <recommendedName>
        <fullName evidence="7">Protein kinase domain-containing protein</fullName>
    </recommendedName>
</protein>
<keyword evidence="3" id="KW-0547">Nucleotide-binding</keyword>
<keyword evidence="9" id="KW-1185">Reference proteome</keyword>
<reference evidence="9" key="1">
    <citation type="journal article" date="2017" name="Nat. Commun.">
        <title>The North American bullfrog draft genome provides insight into hormonal regulation of long noncoding RNA.</title>
        <authorList>
            <person name="Hammond S.A."/>
            <person name="Warren R.L."/>
            <person name="Vandervalk B.P."/>
            <person name="Kucuk E."/>
            <person name="Khan H."/>
            <person name="Gibb E.A."/>
            <person name="Pandoh P."/>
            <person name="Kirk H."/>
            <person name="Zhao Y."/>
            <person name="Jones M."/>
            <person name="Mungall A.J."/>
            <person name="Coope R."/>
            <person name="Pleasance S."/>
            <person name="Moore R.A."/>
            <person name="Holt R.A."/>
            <person name="Round J.M."/>
            <person name="Ohora S."/>
            <person name="Walle B.V."/>
            <person name="Veldhoen N."/>
            <person name="Helbing C.C."/>
            <person name="Birol I."/>
        </authorList>
    </citation>
    <scope>NUCLEOTIDE SEQUENCE [LARGE SCALE GENOMIC DNA]</scope>
</reference>
<evidence type="ECO:0000256" key="6">
    <source>
        <dbReference type="SAM" id="Phobius"/>
    </source>
</evidence>
<dbReference type="InterPro" id="IPR008271">
    <property type="entry name" value="Ser/Thr_kinase_AS"/>
</dbReference>
<proteinExistence type="predicted"/>
<dbReference type="SUPFAM" id="SSF56112">
    <property type="entry name" value="Protein kinase-like (PK-like)"/>
    <property type="match status" value="1"/>
</dbReference>
<keyword evidence="4" id="KW-0418">Kinase</keyword>
<evidence type="ECO:0000256" key="5">
    <source>
        <dbReference type="ARBA" id="ARBA00022840"/>
    </source>
</evidence>
<evidence type="ECO:0000256" key="3">
    <source>
        <dbReference type="ARBA" id="ARBA00022741"/>
    </source>
</evidence>
<keyword evidence="6" id="KW-1133">Transmembrane helix</keyword>
<keyword evidence="5" id="KW-0067">ATP-binding</keyword>
<accession>A0A2G9Q8L6</accession>
<evidence type="ECO:0000256" key="2">
    <source>
        <dbReference type="ARBA" id="ARBA00022679"/>
    </source>
</evidence>
<evidence type="ECO:0000313" key="8">
    <source>
        <dbReference type="EMBL" id="PIO11938.1"/>
    </source>
</evidence>
<feature type="transmembrane region" description="Helical" evidence="6">
    <location>
        <begin position="12"/>
        <end position="31"/>
    </location>
</feature>
<dbReference type="Proteomes" id="UP000228934">
    <property type="component" value="Unassembled WGS sequence"/>
</dbReference>
<keyword evidence="2" id="KW-0808">Transferase</keyword>
<dbReference type="AlphaFoldDB" id="A0A2G9Q8L6"/>
<feature type="domain" description="Protein kinase" evidence="7">
    <location>
        <begin position="14"/>
        <end position="179"/>
    </location>
</feature>
<dbReference type="OrthoDB" id="4062651at2759"/>
<dbReference type="EMBL" id="KZ060692">
    <property type="protein sequence ID" value="PIO11938.1"/>
    <property type="molecule type" value="Genomic_DNA"/>
</dbReference>
<dbReference type="InterPro" id="IPR000719">
    <property type="entry name" value="Prot_kinase_dom"/>
</dbReference>
<evidence type="ECO:0000256" key="4">
    <source>
        <dbReference type="ARBA" id="ARBA00022777"/>
    </source>
</evidence>
<dbReference type="SMART" id="SM00220">
    <property type="entry name" value="S_TKc"/>
    <property type="match status" value="1"/>
</dbReference>
<dbReference type="Gene3D" id="1.10.510.10">
    <property type="entry name" value="Transferase(Phosphotransferase) domain 1"/>
    <property type="match status" value="1"/>
</dbReference>
<name>A0A2G9Q8L6_AQUCT</name>
<dbReference type="InterPro" id="IPR011009">
    <property type="entry name" value="Kinase-like_dom_sf"/>
</dbReference>
<dbReference type="GO" id="GO:0004674">
    <property type="term" value="F:protein serine/threonine kinase activity"/>
    <property type="evidence" value="ECO:0007669"/>
    <property type="project" value="UniProtKB-KW"/>
</dbReference>
<evidence type="ECO:0000313" key="9">
    <source>
        <dbReference type="Proteomes" id="UP000228934"/>
    </source>
</evidence>
<evidence type="ECO:0000256" key="1">
    <source>
        <dbReference type="ARBA" id="ARBA00022527"/>
    </source>
</evidence>
<dbReference type="Pfam" id="PF00069">
    <property type="entry name" value="Pkinase"/>
    <property type="match status" value="1"/>
</dbReference>